<dbReference type="Gene3D" id="3.40.1440.10">
    <property type="entry name" value="GIY-YIG endonuclease"/>
    <property type="match status" value="1"/>
</dbReference>
<reference evidence="3 4" key="1">
    <citation type="submission" date="2022-07" db="EMBL/GenBank/DDBJ databases">
        <title>Methylomonas rivi sp. nov., Methylomonas rosea sp. nov., Methylomonas aureus sp. nov. and Methylomonas subterranea sp. nov., four novel methanotrophs isolated from a freshwater creek and the deep terrestrial subsurface.</title>
        <authorList>
            <person name="Abin C."/>
            <person name="Sankaranarayanan K."/>
            <person name="Garner C."/>
            <person name="Sindelar R."/>
            <person name="Kotary K."/>
            <person name="Garner R."/>
            <person name="Barclay S."/>
            <person name="Lawson P."/>
            <person name="Krumholz L."/>
        </authorList>
    </citation>
    <scope>NUCLEOTIDE SEQUENCE [LARGE SCALE GENOMIC DNA]</scope>
    <source>
        <strain evidence="3 4">WSC-6</strain>
    </source>
</reference>
<dbReference type="CDD" id="cd10456">
    <property type="entry name" value="GIY-YIG_UPF0213"/>
    <property type="match status" value="1"/>
</dbReference>
<evidence type="ECO:0000313" key="4">
    <source>
        <dbReference type="Proteomes" id="UP001524586"/>
    </source>
</evidence>
<organism evidence="3 4">
    <name type="scientific">Methylomonas rivi</name>
    <dbReference type="NCBI Taxonomy" id="2952226"/>
    <lineage>
        <taxon>Bacteria</taxon>
        <taxon>Pseudomonadati</taxon>
        <taxon>Pseudomonadota</taxon>
        <taxon>Gammaproteobacteria</taxon>
        <taxon>Methylococcales</taxon>
        <taxon>Methylococcaceae</taxon>
        <taxon>Methylomonas</taxon>
    </lineage>
</organism>
<evidence type="ECO:0000313" key="3">
    <source>
        <dbReference type="EMBL" id="MCQ8129598.1"/>
    </source>
</evidence>
<dbReference type="PROSITE" id="PS50164">
    <property type="entry name" value="GIY_YIG"/>
    <property type="match status" value="1"/>
</dbReference>
<dbReference type="InterPro" id="IPR000305">
    <property type="entry name" value="GIY-YIG_endonuc"/>
</dbReference>
<keyword evidence="4" id="KW-1185">Reference proteome</keyword>
<dbReference type="RefSeq" id="WP_256616031.1">
    <property type="nucleotide sequence ID" value="NZ_JANIBK010000083.1"/>
</dbReference>
<proteinExistence type="inferred from homology"/>
<name>A0ABT1U6Y8_9GAMM</name>
<protein>
    <submittedName>
        <fullName evidence="3">GIY-YIG nuclease family protein</fullName>
    </submittedName>
</protein>
<dbReference type="Proteomes" id="UP001524586">
    <property type="component" value="Unassembled WGS sequence"/>
</dbReference>
<comment type="caution">
    <text evidence="3">The sequence shown here is derived from an EMBL/GenBank/DDBJ whole genome shotgun (WGS) entry which is preliminary data.</text>
</comment>
<evidence type="ECO:0000259" key="2">
    <source>
        <dbReference type="PROSITE" id="PS50164"/>
    </source>
</evidence>
<evidence type="ECO:0000256" key="1">
    <source>
        <dbReference type="ARBA" id="ARBA00007435"/>
    </source>
</evidence>
<gene>
    <name evidence="3" type="ORF">NP596_14125</name>
</gene>
<dbReference type="Pfam" id="PF01541">
    <property type="entry name" value="GIY-YIG"/>
    <property type="match status" value="1"/>
</dbReference>
<sequence length="98" mass="10951">MVAAVGWSVYIILCSDGSLYTGISTDVERRFRQHRGGKGAKFFRGRQPLNIAYRENNYSHADACRREIAIKKMPRAEKWALIEIGGMSDAEVTAISSV</sequence>
<dbReference type="InterPro" id="IPR035901">
    <property type="entry name" value="GIY-YIG_endonuc_sf"/>
</dbReference>
<feature type="domain" description="GIY-YIG" evidence="2">
    <location>
        <begin position="5"/>
        <end position="80"/>
    </location>
</feature>
<accession>A0ABT1U6Y8</accession>
<dbReference type="PANTHER" id="PTHR34477">
    <property type="entry name" value="UPF0213 PROTEIN YHBQ"/>
    <property type="match status" value="1"/>
</dbReference>
<dbReference type="PANTHER" id="PTHR34477:SF1">
    <property type="entry name" value="UPF0213 PROTEIN YHBQ"/>
    <property type="match status" value="1"/>
</dbReference>
<dbReference type="SUPFAM" id="SSF82771">
    <property type="entry name" value="GIY-YIG endonuclease"/>
    <property type="match status" value="1"/>
</dbReference>
<comment type="similarity">
    <text evidence="1">Belongs to the UPF0213 family.</text>
</comment>
<dbReference type="EMBL" id="JANIBK010000083">
    <property type="protein sequence ID" value="MCQ8129598.1"/>
    <property type="molecule type" value="Genomic_DNA"/>
</dbReference>
<dbReference type="InterPro" id="IPR050190">
    <property type="entry name" value="UPF0213_domain"/>
</dbReference>